<dbReference type="Proteomes" id="UP000886700">
    <property type="component" value="Unplaced"/>
</dbReference>
<dbReference type="CDD" id="cd19414">
    <property type="entry name" value="lipocalin_1_3_4_13-like"/>
    <property type="match status" value="1"/>
</dbReference>
<keyword evidence="3" id="KW-0964">Secreted</keyword>
<keyword evidence="7" id="KW-1185">Reference proteome</keyword>
<dbReference type="SUPFAM" id="SSF50814">
    <property type="entry name" value="Lipocalins"/>
    <property type="match status" value="1"/>
</dbReference>
<dbReference type="GeneID" id="101843357"/>
<evidence type="ECO:0000259" key="6">
    <source>
        <dbReference type="Pfam" id="PF00061"/>
    </source>
</evidence>
<dbReference type="OrthoDB" id="9621919at2759"/>
<dbReference type="PANTHER" id="PTHR11430">
    <property type="entry name" value="LIPOCALIN"/>
    <property type="match status" value="1"/>
</dbReference>
<feature type="signal peptide" evidence="5">
    <location>
        <begin position="1"/>
        <end position="19"/>
    </location>
</feature>
<dbReference type="KEGG" id="maua:101843357"/>
<dbReference type="GO" id="GO:0036094">
    <property type="term" value="F:small molecule binding"/>
    <property type="evidence" value="ECO:0007669"/>
    <property type="project" value="InterPro"/>
</dbReference>
<gene>
    <name evidence="8" type="primary">LOC101843357</name>
</gene>
<dbReference type="AlphaFoldDB" id="A0A1U8CJP0"/>
<comment type="similarity">
    <text evidence="2">Belongs to the calycin superfamily. Lipocalin family.</text>
</comment>
<name>A0A1U8CJP0_MESAU</name>
<evidence type="ECO:0000256" key="5">
    <source>
        <dbReference type="SAM" id="SignalP"/>
    </source>
</evidence>
<feature type="chain" id="PRO_5010577349" evidence="5">
    <location>
        <begin position="20"/>
        <end position="176"/>
    </location>
</feature>
<evidence type="ECO:0000256" key="1">
    <source>
        <dbReference type="ARBA" id="ARBA00004613"/>
    </source>
</evidence>
<dbReference type="GO" id="GO:0005615">
    <property type="term" value="C:extracellular space"/>
    <property type="evidence" value="ECO:0007669"/>
    <property type="project" value="TreeGrafter"/>
</dbReference>
<dbReference type="Gene3D" id="2.40.128.20">
    <property type="match status" value="1"/>
</dbReference>
<protein>
    <submittedName>
        <fullName evidence="8">Odorant-binding protein 2a-like</fullName>
    </submittedName>
</protein>
<feature type="domain" description="Lipocalin/cytosolic fatty-acid binding" evidence="6">
    <location>
        <begin position="31"/>
        <end position="168"/>
    </location>
</feature>
<evidence type="ECO:0000256" key="2">
    <source>
        <dbReference type="ARBA" id="ARBA00006889"/>
    </source>
</evidence>
<comment type="subcellular location">
    <subcellularLocation>
        <location evidence="1">Secreted</location>
    </subcellularLocation>
</comment>
<dbReference type="PANTHER" id="PTHR11430:SF129">
    <property type="entry name" value="ODORANT-BINDING PROTEIN 2A-RELATED"/>
    <property type="match status" value="1"/>
</dbReference>
<sequence>MKNLLLSVLLLGLVAVLRAHEVSSDYQEELSGRWYIKAMVCDNNRTEWKGPMKVFPMVITALEGGDLEVEITFWKKNQCHRKKIVMHKTDEPGKYTTFKGKKVVYVQELTVKNHYILYCESRHHGKSHRKGKLVGRDPEENPEAMQEFKKFTQFKGLRQENILVPEQSAPPIPNTN</sequence>
<reference evidence="8" key="1">
    <citation type="submission" date="2025-08" db="UniProtKB">
        <authorList>
            <consortium name="RefSeq"/>
        </authorList>
    </citation>
    <scope>IDENTIFICATION</scope>
    <source>
        <tissue evidence="8">Liver</tissue>
    </source>
</reference>
<dbReference type="Pfam" id="PF00061">
    <property type="entry name" value="Lipocalin"/>
    <property type="match status" value="1"/>
</dbReference>
<accession>A0A1U8CJP0</accession>
<dbReference type="InterPro" id="IPR012674">
    <property type="entry name" value="Calycin"/>
</dbReference>
<evidence type="ECO:0000256" key="3">
    <source>
        <dbReference type="ARBA" id="ARBA00022525"/>
    </source>
</evidence>
<dbReference type="STRING" id="10036.ENSMAUP00000025267"/>
<dbReference type="RefSeq" id="XP_012978715.1">
    <property type="nucleotide sequence ID" value="XM_013123261.2"/>
</dbReference>
<dbReference type="InterPro" id="IPR002345">
    <property type="entry name" value="Lipocalin"/>
</dbReference>
<proteinExistence type="inferred from homology"/>
<organism evidence="7 8">
    <name type="scientific">Mesocricetus auratus</name>
    <name type="common">Golden hamster</name>
    <dbReference type="NCBI Taxonomy" id="10036"/>
    <lineage>
        <taxon>Eukaryota</taxon>
        <taxon>Metazoa</taxon>
        <taxon>Chordata</taxon>
        <taxon>Craniata</taxon>
        <taxon>Vertebrata</taxon>
        <taxon>Euteleostomi</taxon>
        <taxon>Mammalia</taxon>
        <taxon>Eutheria</taxon>
        <taxon>Euarchontoglires</taxon>
        <taxon>Glires</taxon>
        <taxon>Rodentia</taxon>
        <taxon>Myomorpha</taxon>
        <taxon>Muroidea</taxon>
        <taxon>Cricetidae</taxon>
        <taxon>Cricetinae</taxon>
        <taxon>Mesocricetus</taxon>
    </lineage>
</organism>
<keyword evidence="4 5" id="KW-0732">Signal</keyword>
<evidence type="ECO:0000313" key="8">
    <source>
        <dbReference type="RefSeq" id="XP_012978715.1"/>
    </source>
</evidence>
<dbReference type="PRINTS" id="PR01175">
    <property type="entry name" value="VNEBNERGLAND"/>
</dbReference>
<evidence type="ECO:0000313" key="7">
    <source>
        <dbReference type="Proteomes" id="UP000886700"/>
    </source>
</evidence>
<evidence type="ECO:0000256" key="4">
    <source>
        <dbReference type="ARBA" id="ARBA00022729"/>
    </source>
</evidence>
<dbReference type="InterPro" id="IPR000566">
    <property type="entry name" value="Lipocln_cytosolic_FA-bd_dom"/>
</dbReference>
<dbReference type="InterPro" id="IPR002450">
    <property type="entry name" value="von_Ebner_gland"/>
</dbReference>
<dbReference type="eggNOG" id="ENOG502S22P">
    <property type="taxonomic scope" value="Eukaryota"/>
</dbReference>